<evidence type="ECO:0000256" key="1">
    <source>
        <dbReference type="ARBA" id="ARBA00010233"/>
    </source>
</evidence>
<feature type="active site" description="Charge relay system" evidence="6">
    <location>
        <position position="264"/>
    </location>
</feature>
<dbReference type="Gene3D" id="3.40.50.10740">
    <property type="entry name" value="Class I glutamine amidotransferase-like"/>
    <property type="match status" value="1"/>
</dbReference>
<keyword evidence="2" id="KW-0121">Carboxypeptidase</keyword>
<sequence>MRKRYRAALTACSNGLPQKKEKEIEDLSSLLNQNGCSVKAGDHLFETKDGISGSREEKACELMGFFMDREVRFIFDVSGGDMANEILSDLDYEKIKKSPALFWGYSDLTVILNAIYAKTGKASVLYQIRNLLYDHGEKQRRDFGSFVTKGTEDLFSLNGTFIKGSRMKGIVVGGNIRCFLKLAGTPYFPNLKGKILLLEARSGKIPQMATYFSQLQQIGVFDEIAGLILGTFTQMEAAQKDIVELALRYVKEGTPVFRTMEVGHGTDAKAVGIGGYVETIQGNQLKTKI</sequence>
<accession>A0A9D1WVF3</accession>
<evidence type="ECO:0000313" key="10">
    <source>
        <dbReference type="Proteomes" id="UP000886721"/>
    </source>
</evidence>
<evidence type="ECO:0000259" key="8">
    <source>
        <dbReference type="Pfam" id="PF17676"/>
    </source>
</evidence>
<dbReference type="PANTHER" id="PTHR30237">
    <property type="entry name" value="MURAMOYLTETRAPEPTIDE CARBOXYPEPTIDASE"/>
    <property type="match status" value="1"/>
</dbReference>
<dbReference type="GO" id="GO:0004180">
    <property type="term" value="F:carboxypeptidase activity"/>
    <property type="evidence" value="ECO:0007669"/>
    <property type="project" value="UniProtKB-KW"/>
</dbReference>
<dbReference type="Pfam" id="PF17676">
    <property type="entry name" value="Peptidase_S66C"/>
    <property type="match status" value="1"/>
</dbReference>
<dbReference type="InterPro" id="IPR040449">
    <property type="entry name" value="Peptidase_S66_N"/>
</dbReference>
<dbReference type="EMBL" id="DXEM01000015">
    <property type="protein sequence ID" value="HIX67561.1"/>
    <property type="molecule type" value="Genomic_DNA"/>
</dbReference>
<dbReference type="Pfam" id="PF02016">
    <property type="entry name" value="Peptidase_S66"/>
    <property type="match status" value="1"/>
</dbReference>
<evidence type="ECO:0000313" key="9">
    <source>
        <dbReference type="EMBL" id="HIX67561.1"/>
    </source>
</evidence>
<dbReference type="GO" id="GO:0008236">
    <property type="term" value="F:serine-type peptidase activity"/>
    <property type="evidence" value="ECO:0007669"/>
    <property type="project" value="UniProtKB-KW"/>
</dbReference>
<dbReference type="AlphaFoldDB" id="A0A9D1WVF3"/>
<comment type="similarity">
    <text evidence="1">Belongs to the peptidase S66 family.</text>
</comment>
<name>A0A9D1WVF3_9FIRM</name>
<feature type="domain" description="LD-carboxypeptidase C-terminal" evidence="8">
    <location>
        <begin position="168"/>
        <end position="277"/>
    </location>
</feature>
<reference evidence="9" key="1">
    <citation type="journal article" date="2021" name="PeerJ">
        <title>Extensive microbial diversity within the chicken gut microbiome revealed by metagenomics and culture.</title>
        <authorList>
            <person name="Gilroy R."/>
            <person name="Ravi A."/>
            <person name="Getino M."/>
            <person name="Pursley I."/>
            <person name="Horton D.L."/>
            <person name="Alikhan N.F."/>
            <person name="Baker D."/>
            <person name="Gharbi K."/>
            <person name="Hall N."/>
            <person name="Watson M."/>
            <person name="Adriaenssens E.M."/>
            <person name="Foster-Nyarko E."/>
            <person name="Jarju S."/>
            <person name="Secka A."/>
            <person name="Antonio M."/>
            <person name="Oren A."/>
            <person name="Chaudhuri R.R."/>
            <person name="La Ragione R."/>
            <person name="Hildebrand F."/>
            <person name="Pallen M.J."/>
        </authorList>
    </citation>
    <scope>NUCLEOTIDE SEQUENCE</scope>
    <source>
        <strain evidence="9">CHK191-13928</strain>
    </source>
</reference>
<feature type="domain" description="LD-carboxypeptidase N-terminal" evidence="7">
    <location>
        <begin position="8"/>
        <end position="124"/>
    </location>
</feature>
<dbReference type="GO" id="GO:0006508">
    <property type="term" value="P:proteolysis"/>
    <property type="evidence" value="ECO:0007669"/>
    <property type="project" value="UniProtKB-KW"/>
</dbReference>
<keyword evidence="4" id="KW-0378">Hydrolase</keyword>
<evidence type="ECO:0000256" key="6">
    <source>
        <dbReference type="PIRSR" id="PIRSR028757-1"/>
    </source>
</evidence>
<keyword evidence="3" id="KW-0645">Protease</keyword>
<dbReference type="SUPFAM" id="SSF141986">
    <property type="entry name" value="LD-carboxypeptidase A C-terminal domain-like"/>
    <property type="match status" value="1"/>
</dbReference>
<feature type="active site" description="Charge relay system" evidence="6">
    <location>
        <position position="199"/>
    </location>
</feature>
<dbReference type="PANTHER" id="PTHR30237:SF2">
    <property type="entry name" value="MUREIN TETRAPEPTIDE CARBOXYPEPTIDASE"/>
    <property type="match status" value="1"/>
</dbReference>
<protein>
    <submittedName>
        <fullName evidence="9">LD-carboxypeptidase</fullName>
    </submittedName>
</protein>
<evidence type="ECO:0000256" key="5">
    <source>
        <dbReference type="ARBA" id="ARBA00022825"/>
    </source>
</evidence>
<dbReference type="InterPro" id="IPR040921">
    <property type="entry name" value="Peptidase_S66C"/>
</dbReference>
<gene>
    <name evidence="9" type="ORF">H9735_05465</name>
</gene>
<dbReference type="InterPro" id="IPR027478">
    <property type="entry name" value="LdcA_N"/>
</dbReference>
<dbReference type="InterPro" id="IPR029062">
    <property type="entry name" value="Class_I_gatase-like"/>
</dbReference>
<feature type="active site" description="Nucleophile" evidence="6">
    <location>
        <position position="106"/>
    </location>
</feature>
<dbReference type="InterPro" id="IPR003507">
    <property type="entry name" value="S66_fam"/>
</dbReference>
<evidence type="ECO:0000256" key="2">
    <source>
        <dbReference type="ARBA" id="ARBA00022645"/>
    </source>
</evidence>
<evidence type="ECO:0000259" key="7">
    <source>
        <dbReference type="Pfam" id="PF02016"/>
    </source>
</evidence>
<dbReference type="InterPro" id="IPR027461">
    <property type="entry name" value="Carboxypeptidase_A_C_sf"/>
</dbReference>
<dbReference type="Gene3D" id="3.50.30.60">
    <property type="entry name" value="LD-carboxypeptidase A C-terminal domain-like"/>
    <property type="match status" value="1"/>
</dbReference>
<reference evidence="9" key="2">
    <citation type="submission" date="2021-04" db="EMBL/GenBank/DDBJ databases">
        <authorList>
            <person name="Gilroy R."/>
        </authorList>
    </citation>
    <scope>NUCLEOTIDE SEQUENCE</scope>
    <source>
        <strain evidence="9">CHK191-13928</strain>
    </source>
</reference>
<evidence type="ECO:0000256" key="4">
    <source>
        <dbReference type="ARBA" id="ARBA00022801"/>
    </source>
</evidence>
<dbReference type="PIRSF" id="PIRSF028757">
    <property type="entry name" value="LD-carboxypeptidase"/>
    <property type="match status" value="1"/>
</dbReference>
<dbReference type="SUPFAM" id="SSF52317">
    <property type="entry name" value="Class I glutamine amidotransferase-like"/>
    <property type="match status" value="1"/>
</dbReference>
<evidence type="ECO:0000256" key="3">
    <source>
        <dbReference type="ARBA" id="ARBA00022670"/>
    </source>
</evidence>
<proteinExistence type="inferred from homology"/>
<organism evidence="9 10">
    <name type="scientific">Candidatus Anaerostipes excrementavium</name>
    <dbReference type="NCBI Taxonomy" id="2838463"/>
    <lineage>
        <taxon>Bacteria</taxon>
        <taxon>Bacillati</taxon>
        <taxon>Bacillota</taxon>
        <taxon>Clostridia</taxon>
        <taxon>Lachnospirales</taxon>
        <taxon>Lachnospiraceae</taxon>
        <taxon>Anaerostipes</taxon>
    </lineage>
</organism>
<comment type="caution">
    <text evidence="9">The sequence shown here is derived from an EMBL/GenBank/DDBJ whole genome shotgun (WGS) entry which is preliminary data.</text>
</comment>
<dbReference type="Proteomes" id="UP000886721">
    <property type="component" value="Unassembled WGS sequence"/>
</dbReference>
<keyword evidence="5" id="KW-0720">Serine protease</keyword>